<accession>A0A5C3QQG4</accession>
<dbReference type="AlphaFoldDB" id="A0A5C3QQG4"/>
<keyword evidence="2" id="KW-1185">Reference proteome</keyword>
<evidence type="ECO:0008006" key="3">
    <source>
        <dbReference type="Google" id="ProtNLM"/>
    </source>
</evidence>
<dbReference type="Proteomes" id="UP000305067">
    <property type="component" value="Unassembled WGS sequence"/>
</dbReference>
<dbReference type="Gene3D" id="3.80.10.10">
    <property type="entry name" value="Ribonuclease Inhibitor"/>
    <property type="match status" value="1"/>
</dbReference>
<dbReference type="SUPFAM" id="SSF52047">
    <property type="entry name" value="RNI-like"/>
    <property type="match status" value="1"/>
</dbReference>
<dbReference type="InterPro" id="IPR032675">
    <property type="entry name" value="LRR_dom_sf"/>
</dbReference>
<sequence>MIDSGPASWVIYQLAFPTLTALRTLELANSGDENPERRFPRFFEAAPVLEHLDIRTVRLYTPFPDSWQRLSTLELGRCFVTAMELIELLRFIESLRKLCMRLLCLPDEYVEEPAVATPSITKTAILPHLAELHLDFSWPSEGEWAYQPPADEKIIWTVLRHLRCPRVCTDLDLQAVQAFIISWDNPSSVTSLSVADLEDAVIVNHLIILISKLPCLQSLSVEAHQDHHIGYVSLLPALQWPDRDEDTSESPSEEDQSTPEKLRLCPQLSYIKLSRWSLDSRLLRDMILSRSAKTSVRAVDTVSAEQLELTDTAPSGGCLGWLRAMRAERVLKHLFIEE</sequence>
<name>A0A5C3QQG4_9AGAR</name>
<dbReference type="EMBL" id="ML178819">
    <property type="protein sequence ID" value="TFL04225.1"/>
    <property type="molecule type" value="Genomic_DNA"/>
</dbReference>
<proteinExistence type="predicted"/>
<evidence type="ECO:0000313" key="2">
    <source>
        <dbReference type="Proteomes" id="UP000305067"/>
    </source>
</evidence>
<organism evidence="1 2">
    <name type="scientific">Pterulicium gracile</name>
    <dbReference type="NCBI Taxonomy" id="1884261"/>
    <lineage>
        <taxon>Eukaryota</taxon>
        <taxon>Fungi</taxon>
        <taxon>Dikarya</taxon>
        <taxon>Basidiomycota</taxon>
        <taxon>Agaricomycotina</taxon>
        <taxon>Agaricomycetes</taxon>
        <taxon>Agaricomycetidae</taxon>
        <taxon>Agaricales</taxon>
        <taxon>Pleurotineae</taxon>
        <taxon>Pterulaceae</taxon>
        <taxon>Pterulicium</taxon>
    </lineage>
</organism>
<evidence type="ECO:0000313" key="1">
    <source>
        <dbReference type="EMBL" id="TFL04225.1"/>
    </source>
</evidence>
<protein>
    <recommendedName>
        <fullName evidence="3">F-box domain-containing protein</fullName>
    </recommendedName>
</protein>
<reference evidence="1 2" key="1">
    <citation type="journal article" date="2019" name="Nat. Ecol. Evol.">
        <title>Megaphylogeny resolves global patterns of mushroom evolution.</title>
        <authorList>
            <person name="Varga T."/>
            <person name="Krizsan K."/>
            <person name="Foldi C."/>
            <person name="Dima B."/>
            <person name="Sanchez-Garcia M."/>
            <person name="Sanchez-Ramirez S."/>
            <person name="Szollosi G.J."/>
            <person name="Szarkandi J.G."/>
            <person name="Papp V."/>
            <person name="Albert L."/>
            <person name="Andreopoulos W."/>
            <person name="Angelini C."/>
            <person name="Antonin V."/>
            <person name="Barry K.W."/>
            <person name="Bougher N.L."/>
            <person name="Buchanan P."/>
            <person name="Buyck B."/>
            <person name="Bense V."/>
            <person name="Catcheside P."/>
            <person name="Chovatia M."/>
            <person name="Cooper J."/>
            <person name="Damon W."/>
            <person name="Desjardin D."/>
            <person name="Finy P."/>
            <person name="Geml J."/>
            <person name="Haridas S."/>
            <person name="Hughes K."/>
            <person name="Justo A."/>
            <person name="Karasinski D."/>
            <person name="Kautmanova I."/>
            <person name="Kiss B."/>
            <person name="Kocsube S."/>
            <person name="Kotiranta H."/>
            <person name="LaButti K.M."/>
            <person name="Lechner B.E."/>
            <person name="Liimatainen K."/>
            <person name="Lipzen A."/>
            <person name="Lukacs Z."/>
            <person name="Mihaltcheva S."/>
            <person name="Morgado L.N."/>
            <person name="Niskanen T."/>
            <person name="Noordeloos M.E."/>
            <person name="Ohm R.A."/>
            <person name="Ortiz-Santana B."/>
            <person name="Ovrebo C."/>
            <person name="Racz N."/>
            <person name="Riley R."/>
            <person name="Savchenko A."/>
            <person name="Shiryaev A."/>
            <person name="Soop K."/>
            <person name="Spirin V."/>
            <person name="Szebenyi C."/>
            <person name="Tomsovsky M."/>
            <person name="Tulloss R.E."/>
            <person name="Uehling J."/>
            <person name="Grigoriev I.V."/>
            <person name="Vagvolgyi C."/>
            <person name="Papp T."/>
            <person name="Martin F.M."/>
            <person name="Miettinen O."/>
            <person name="Hibbett D.S."/>
            <person name="Nagy L.G."/>
        </authorList>
    </citation>
    <scope>NUCLEOTIDE SEQUENCE [LARGE SCALE GENOMIC DNA]</scope>
    <source>
        <strain evidence="1 2">CBS 309.79</strain>
    </source>
</reference>
<gene>
    <name evidence="1" type="ORF">BDV98DRAFT_640270</name>
</gene>